<dbReference type="GO" id="GO:0007059">
    <property type="term" value="P:chromosome segregation"/>
    <property type="evidence" value="ECO:0007669"/>
    <property type="project" value="UniProtKB-UniRule"/>
</dbReference>
<comment type="similarity">
    <text evidence="9">Belongs to the 'phage' integrase family. XerC subfamily.</text>
</comment>
<dbReference type="SUPFAM" id="SSF56349">
    <property type="entry name" value="DNA breaking-rejoining enzymes"/>
    <property type="match status" value="1"/>
</dbReference>
<proteinExistence type="inferred from homology"/>
<dbReference type="InterPro" id="IPR050090">
    <property type="entry name" value="Tyrosine_recombinase_XerCD"/>
</dbReference>
<feature type="active site" description="O-(3'-phospho-DNA)-tyrosine intermediate" evidence="9">
    <location>
        <position position="303"/>
    </location>
</feature>
<dbReference type="PANTHER" id="PTHR30349">
    <property type="entry name" value="PHAGE INTEGRASE-RELATED"/>
    <property type="match status" value="1"/>
</dbReference>
<dbReference type="InterPro" id="IPR044068">
    <property type="entry name" value="CB"/>
</dbReference>
<feature type="active site" evidence="9">
    <location>
        <position position="165"/>
    </location>
</feature>
<comment type="subcellular location">
    <subcellularLocation>
        <location evidence="1 9">Cytoplasm</location>
    </subcellularLocation>
</comment>
<dbReference type="InterPro" id="IPR013762">
    <property type="entry name" value="Integrase-like_cat_sf"/>
</dbReference>
<feature type="region of interest" description="Disordered" evidence="10">
    <location>
        <begin position="316"/>
        <end position="338"/>
    </location>
</feature>
<dbReference type="Pfam" id="PF02899">
    <property type="entry name" value="Phage_int_SAM_1"/>
    <property type="match status" value="1"/>
</dbReference>
<keyword evidence="5 9" id="KW-0229">DNA integration</keyword>
<comment type="function">
    <text evidence="9">Site-specific tyrosine recombinase, which acts by catalyzing the cutting and rejoining of the recombining DNA molecules. The XerC-XerD complex is essential to convert dimers of the bacterial chromosome into monomers to permit their segregation at cell division. It also contributes to the segregational stability of plasmids.</text>
</comment>
<dbReference type="PANTHER" id="PTHR30349:SF81">
    <property type="entry name" value="TYROSINE RECOMBINASE XERC"/>
    <property type="match status" value="1"/>
</dbReference>
<dbReference type="InterPro" id="IPR004107">
    <property type="entry name" value="Integrase_SAM-like_N"/>
</dbReference>
<feature type="active site" evidence="9">
    <location>
        <position position="294"/>
    </location>
</feature>
<keyword evidence="2 9" id="KW-0963">Cytoplasm</keyword>
<sequence length="338" mass="38058">MGIFTPGTARGAAAMNRGGEYSAAFLADEYLDYLAGIRRLSARTVEAYSRDVRLYAEYSQVQDLSFPPDRRVLRGFIGFLNRKGLGARSINRVLSSLRGWFRYLQKRKVIDTDPLSEIEGLKTNRRLPDFLFVQEMDRMLSLEEDGFAGSRDRFILELLYSTGCRVSEAAGIRMRDLRRAEGRIRVLGKGDKERYVYLGGPALDALAVYLPLRQELLRRKGKIPTERDRPEGPLLINRNGGALSDRSIRTVVAEAARRAELGKKISPHTLRHSFATHLMDKGAGIRTVQELLGHSSLRATQVYTHVELDRLRGVHARAHPHGSKNIPEKGSDTKDVNK</sequence>
<dbReference type="GO" id="GO:0005737">
    <property type="term" value="C:cytoplasm"/>
    <property type="evidence" value="ECO:0007669"/>
    <property type="project" value="UniProtKB-SubCell"/>
</dbReference>
<comment type="subunit">
    <text evidence="9">Forms a cyclic heterotetrameric complex composed of two molecules of XerC and two molecules of XerD.</text>
</comment>
<organism evidence="13 14">
    <name type="scientific">Marispirochaeta aestuarii</name>
    <dbReference type="NCBI Taxonomy" id="1963862"/>
    <lineage>
        <taxon>Bacteria</taxon>
        <taxon>Pseudomonadati</taxon>
        <taxon>Spirochaetota</taxon>
        <taxon>Spirochaetia</taxon>
        <taxon>Spirochaetales</taxon>
        <taxon>Spirochaetaceae</taxon>
        <taxon>Marispirochaeta</taxon>
    </lineage>
</organism>
<dbReference type="InterPro" id="IPR023009">
    <property type="entry name" value="Tyrosine_recombinase_XerC/XerD"/>
</dbReference>
<keyword evidence="3 9" id="KW-0132">Cell division</keyword>
<gene>
    <name evidence="9" type="primary">xerC</name>
    <name evidence="13" type="ORF">B4O97_13305</name>
</gene>
<evidence type="ECO:0000259" key="11">
    <source>
        <dbReference type="PROSITE" id="PS51898"/>
    </source>
</evidence>
<dbReference type="PROSITE" id="PS51900">
    <property type="entry name" value="CB"/>
    <property type="match status" value="1"/>
</dbReference>
<dbReference type="Gene3D" id="1.10.150.130">
    <property type="match status" value="1"/>
</dbReference>
<dbReference type="Proteomes" id="UP000192343">
    <property type="component" value="Unassembled WGS sequence"/>
</dbReference>
<feature type="active site" evidence="9">
    <location>
        <position position="268"/>
    </location>
</feature>
<reference evidence="13 14" key="1">
    <citation type="submission" date="2017-03" db="EMBL/GenBank/DDBJ databases">
        <title>Draft Genome sequence of Marispirochaeta sp. strain JC444.</title>
        <authorList>
            <person name="Shivani Y."/>
            <person name="Subhash Y."/>
            <person name="Sasikala C."/>
            <person name="Ramana C."/>
        </authorList>
    </citation>
    <scope>NUCLEOTIDE SEQUENCE [LARGE SCALE GENOMIC DNA]</scope>
    <source>
        <strain evidence="13 14">JC444</strain>
    </source>
</reference>
<dbReference type="Pfam" id="PF00589">
    <property type="entry name" value="Phage_integrase"/>
    <property type="match status" value="1"/>
</dbReference>
<evidence type="ECO:0000256" key="10">
    <source>
        <dbReference type="SAM" id="MobiDB-lite"/>
    </source>
</evidence>
<feature type="domain" description="Core-binding (CB)" evidence="12">
    <location>
        <begin position="21"/>
        <end position="105"/>
    </location>
</feature>
<feature type="compositionally biased region" description="Basic and acidic residues" evidence="10">
    <location>
        <begin position="326"/>
        <end position="338"/>
    </location>
</feature>
<feature type="active site" evidence="9">
    <location>
        <position position="189"/>
    </location>
</feature>
<evidence type="ECO:0000256" key="4">
    <source>
        <dbReference type="ARBA" id="ARBA00022829"/>
    </source>
</evidence>
<name>A0A1Y1RW70_9SPIO</name>
<evidence type="ECO:0000256" key="9">
    <source>
        <dbReference type="HAMAP-Rule" id="MF_01808"/>
    </source>
</evidence>
<dbReference type="Gene3D" id="1.10.443.10">
    <property type="entry name" value="Intergrase catalytic core"/>
    <property type="match status" value="1"/>
</dbReference>
<keyword evidence="6 9" id="KW-0238">DNA-binding</keyword>
<evidence type="ECO:0000259" key="12">
    <source>
        <dbReference type="PROSITE" id="PS51900"/>
    </source>
</evidence>
<keyword evidence="14" id="KW-1185">Reference proteome</keyword>
<evidence type="ECO:0000256" key="8">
    <source>
        <dbReference type="ARBA" id="ARBA00023306"/>
    </source>
</evidence>
<feature type="active site" evidence="9">
    <location>
        <position position="271"/>
    </location>
</feature>
<evidence type="ECO:0000313" key="13">
    <source>
        <dbReference type="EMBL" id="ORC34285.1"/>
    </source>
</evidence>
<dbReference type="AlphaFoldDB" id="A0A1Y1RW70"/>
<evidence type="ECO:0000256" key="3">
    <source>
        <dbReference type="ARBA" id="ARBA00022618"/>
    </source>
</evidence>
<dbReference type="PROSITE" id="PS51898">
    <property type="entry name" value="TYR_RECOMBINASE"/>
    <property type="match status" value="1"/>
</dbReference>
<dbReference type="GO" id="GO:0009037">
    <property type="term" value="F:tyrosine-based site-specific recombinase activity"/>
    <property type="evidence" value="ECO:0007669"/>
    <property type="project" value="UniProtKB-UniRule"/>
</dbReference>
<keyword evidence="8 9" id="KW-0131">Cell cycle</keyword>
<comment type="caution">
    <text evidence="13">The sequence shown here is derived from an EMBL/GenBank/DDBJ whole genome shotgun (WGS) entry which is preliminary data.</text>
</comment>
<dbReference type="SUPFAM" id="SSF47823">
    <property type="entry name" value="lambda integrase-like, N-terminal domain"/>
    <property type="match status" value="1"/>
</dbReference>
<evidence type="ECO:0000256" key="2">
    <source>
        <dbReference type="ARBA" id="ARBA00022490"/>
    </source>
</evidence>
<dbReference type="HAMAP" id="MF_01808">
    <property type="entry name" value="Recomb_XerC_XerD"/>
    <property type="match status" value="1"/>
</dbReference>
<keyword evidence="4 9" id="KW-0159">Chromosome partition</keyword>
<dbReference type="CDD" id="cd00798">
    <property type="entry name" value="INT_XerDC_C"/>
    <property type="match status" value="1"/>
</dbReference>
<feature type="domain" description="Tyr recombinase" evidence="11">
    <location>
        <begin position="126"/>
        <end position="316"/>
    </location>
</feature>
<dbReference type="GO" id="GO:0003677">
    <property type="term" value="F:DNA binding"/>
    <property type="evidence" value="ECO:0007669"/>
    <property type="project" value="UniProtKB-UniRule"/>
</dbReference>
<dbReference type="EMBL" id="MWQY01000014">
    <property type="protein sequence ID" value="ORC34285.1"/>
    <property type="molecule type" value="Genomic_DNA"/>
</dbReference>
<dbReference type="InterPro" id="IPR011010">
    <property type="entry name" value="DNA_brk_join_enz"/>
</dbReference>
<accession>A0A1Y1RW70</accession>
<evidence type="ECO:0000256" key="6">
    <source>
        <dbReference type="ARBA" id="ARBA00023125"/>
    </source>
</evidence>
<dbReference type="STRING" id="1963862.B4O97_13305"/>
<evidence type="ECO:0000313" key="14">
    <source>
        <dbReference type="Proteomes" id="UP000192343"/>
    </source>
</evidence>
<dbReference type="InterPro" id="IPR010998">
    <property type="entry name" value="Integrase_recombinase_N"/>
</dbReference>
<dbReference type="GO" id="GO:0051301">
    <property type="term" value="P:cell division"/>
    <property type="evidence" value="ECO:0007669"/>
    <property type="project" value="UniProtKB-KW"/>
</dbReference>
<dbReference type="GO" id="GO:0006313">
    <property type="term" value="P:DNA transposition"/>
    <property type="evidence" value="ECO:0007669"/>
    <property type="project" value="UniProtKB-UniRule"/>
</dbReference>
<evidence type="ECO:0000256" key="5">
    <source>
        <dbReference type="ARBA" id="ARBA00022908"/>
    </source>
</evidence>
<evidence type="ECO:0000256" key="1">
    <source>
        <dbReference type="ARBA" id="ARBA00004496"/>
    </source>
</evidence>
<dbReference type="InterPro" id="IPR002104">
    <property type="entry name" value="Integrase_catalytic"/>
</dbReference>
<evidence type="ECO:0000256" key="7">
    <source>
        <dbReference type="ARBA" id="ARBA00023172"/>
    </source>
</evidence>
<keyword evidence="7 9" id="KW-0233">DNA recombination</keyword>
<protein>
    <recommendedName>
        <fullName evidence="9">Tyrosine recombinase XerC</fullName>
    </recommendedName>
</protein>